<keyword evidence="1" id="KW-0732">Signal</keyword>
<organism evidence="2 3">
    <name type="scientific">Nonomuraea longicatena</name>
    <dbReference type="NCBI Taxonomy" id="83682"/>
    <lineage>
        <taxon>Bacteria</taxon>
        <taxon>Bacillati</taxon>
        <taxon>Actinomycetota</taxon>
        <taxon>Actinomycetes</taxon>
        <taxon>Streptosporangiales</taxon>
        <taxon>Streptosporangiaceae</taxon>
        <taxon>Nonomuraea</taxon>
    </lineage>
</organism>
<protein>
    <recommendedName>
        <fullName evidence="4">Secreted protein</fullName>
    </recommendedName>
</protein>
<evidence type="ECO:0000313" key="3">
    <source>
        <dbReference type="Proteomes" id="UP001501578"/>
    </source>
</evidence>
<dbReference type="Proteomes" id="UP001501578">
    <property type="component" value="Unassembled WGS sequence"/>
</dbReference>
<accession>A0ABN1PVI1</accession>
<dbReference type="RefSeq" id="WP_343951438.1">
    <property type="nucleotide sequence ID" value="NZ_BAAAHQ010000021.1"/>
</dbReference>
<dbReference type="EMBL" id="BAAAHQ010000021">
    <property type="protein sequence ID" value="GAA0933638.1"/>
    <property type="molecule type" value="Genomic_DNA"/>
</dbReference>
<evidence type="ECO:0000256" key="1">
    <source>
        <dbReference type="SAM" id="SignalP"/>
    </source>
</evidence>
<reference evidence="2 3" key="1">
    <citation type="journal article" date="2019" name="Int. J. Syst. Evol. Microbiol.">
        <title>The Global Catalogue of Microorganisms (GCM) 10K type strain sequencing project: providing services to taxonomists for standard genome sequencing and annotation.</title>
        <authorList>
            <consortium name="The Broad Institute Genomics Platform"/>
            <consortium name="The Broad Institute Genome Sequencing Center for Infectious Disease"/>
            <person name="Wu L."/>
            <person name="Ma J."/>
        </authorList>
    </citation>
    <scope>NUCLEOTIDE SEQUENCE [LARGE SCALE GENOMIC DNA]</scope>
    <source>
        <strain evidence="2 3">JCM 11136</strain>
    </source>
</reference>
<evidence type="ECO:0000313" key="2">
    <source>
        <dbReference type="EMBL" id="GAA0933638.1"/>
    </source>
</evidence>
<proteinExistence type="predicted"/>
<gene>
    <name evidence="2" type="ORF">GCM10009560_40040</name>
</gene>
<feature type="chain" id="PRO_5046967146" description="Secreted protein" evidence="1">
    <location>
        <begin position="29"/>
        <end position="88"/>
    </location>
</feature>
<sequence length="88" mass="9162">MLAWVKRLAVIPLLVIVGTSLPASPAQALNSFTCTSGSRLYMGDMVGYVIIASGCAPGGPGITIPEGTFTCVYVNYVPEFGYVNGRGC</sequence>
<feature type="signal peptide" evidence="1">
    <location>
        <begin position="1"/>
        <end position="28"/>
    </location>
</feature>
<comment type="caution">
    <text evidence="2">The sequence shown here is derived from an EMBL/GenBank/DDBJ whole genome shotgun (WGS) entry which is preliminary data.</text>
</comment>
<name>A0ABN1PVI1_9ACTN</name>
<evidence type="ECO:0008006" key="4">
    <source>
        <dbReference type="Google" id="ProtNLM"/>
    </source>
</evidence>
<keyword evidence="3" id="KW-1185">Reference proteome</keyword>